<dbReference type="AlphaFoldDB" id="A0A418YD38"/>
<accession>A0A418YD38</accession>
<dbReference type="InterPro" id="IPR001853">
    <property type="entry name" value="DSBA-like_thioredoxin_dom"/>
</dbReference>
<dbReference type="InterPro" id="IPR036249">
    <property type="entry name" value="Thioredoxin-like_sf"/>
</dbReference>
<evidence type="ECO:0000313" key="2">
    <source>
        <dbReference type="EMBL" id="RJG42445.1"/>
    </source>
</evidence>
<reference evidence="2 3" key="2">
    <citation type="submission" date="2019-01" db="EMBL/GenBank/DDBJ databases">
        <title>Motilimonas pumilus sp. nov., isolated from the gut of sea cucumber (Apostichopus japonicus).</title>
        <authorList>
            <person name="Wang F.-Q."/>
            <person name="Ren L.-H."/>
            <person name="Lin Y.-W."/>
            <person name="Sun G.-H."/>
            <person name="Du Z.-J."/>
            <person name="Zhao J.-X."/>
            <person name="Liu X.-J."/>
            <person name="Liu L.-J."/>
        </authorList>
    </citation>
    <scope>NUCLEOTIDE SEQUENCE [LARGE SCALE GENOMIC DNA]</scope>
    <source>
        <strain evidence="2 3">PLHSC7-2</strain>
    </source>
</reference>
<comment type="caution">
    <text evidence="2">The sequence shown here is derived from an EMBL/GenBank/DDBJ whole genome shotgun (WGS) entry which is preliminary data.</text>
</comment>
<dbReference type="GO" id="GO:0016491">
    <property type="term" value="F:oxidoreductase activity"/>
    <property type="evidence" value="ECO:0007669"/>
    <property type="project" value="InterPro"/>
</dbReference>
<proteinExistence type="predicted"/>
<dbReference type="OrthoDB" id="9799122at2"/>
<dbReference type="CDD" id="cd03024">
    <property type="entry name" value="DsbA_FrnE"/>
    <property type="match status" value="1"/>
</dbReference>
<feature type="domain" description="DSBA-like thioredoxin" evidence="1">
    <location>
        <begin position="7"/>
        <end position="206"/>
    </location>
</feature>
<evidence type="ECO:0000259" key="1">
    <source>
        <dbReference type="Pfam" id="PF01323"/>
    </source>
</evidence>
<dbReference type="Gene3D" id="3.40.30.10">
    <property type="entry name" value="Glutaredoxin"/>
    <property type="match status" value="1"/>
</dbReference>
<sequence>MVKRIKLDIISDVVCPWCIVGYKHLEAAIEELGIQGHIDIEWQPFELNPDMPAEGENLRDHVARKYGASPEDSDSARANIASKGAEYGFVFDYFDKMKMVNTLDAHVLLEHAKQFDLQHALKMRLFSAFFTEHKDISKREVLLSEAQSVGIDKLSAEAVLNDPASKQVVQEVESQWHQMGVSAVPTVVFNRESALTGAHPKESFIQVLQELMNQEGAAND</sequence>
<dbReference type="SUPFAM" id="SSF52833">
    <property type="entry name" value="Thioredoxin-like"/>
    <property type="match status" value="1"/>
</dbReference>
<dbReference type="PANTHER" id="PTHR13887">
    <property type="entry name" value="GLUTATHIONE S-TRANSFERASE KAPPA"/>
    <property type="match status" value="1"/>
</dbReference>
<dbReference type="RefSeq" id="WP_119911267.1">
    <property type="nucleotide sequence ID" value="NZ_QZCH01000017.1"/>
</dbReference>
<dbReference type="PANTHER" id="PTHR13887:SF41">
    <property type="entry name" value="THIOREDOXIN SUPERFAMILY PROTEIN"/>
    <property type="match status" value="1"/>
</dbReference>
<reference evidence="2 3" key="1">
    <citation type="submission" date="2018-09" db="EMBL/GenBank/DDBJ databases">
        <authorList>
            <person name="Wang F."/>
        </authorList>
    </citation>
    <scope>NUCLEOTIDE SEQUENCE [LARGE SCALE GENOMIC DNA]</scope>
    <source>
        <strain evidence="2 3">PLHSC7-2</strain>
    </source>
</reference>
<gene>
    <name evidence="2" type="ORF">D1Z90_13305</name>
</gene>
<dbReference type="EMBL" id="QZCH01000017">
    <property type="protein sequence ID" value="RJG42445.1"/>
    <property type="molecule type" value="Genomic_DNA"/>
</dbReference>
<dbReference type="Pfam" id="PF01323">
    <property type="entry name" value="DSBA"/>
    <property type="match status" value="1"/>
</dbReference>
<dbReference type="Proteomes" id="UP000283255">
    <property type="component" value="Unassembled WGS sequence"/>
</dbReference>
<organism evidence="2 3">
    <name type="scientific">Motilimonas pumila</name>
    <dbReference type="NCBI Taxonomy" id="2303987"/>
    <lineage>
        <taxon>Bacteria</taxon>
        <taxon>Pseudomonadati</taxon>
        <taxon>Pseudomonadota</taxon>
        <taxon>Gammaproteobacteria</taxon>
        <taxon>Alteromonadales</taxon>
        <taxon>Alteromonadales genera incertae sedis</taxon>
        <taxon>Motilimonas</taxon>
    </lineage>
</organism>
<evidence type="ECO:0000313" key="3">
    <source>
        <dbReference type="Proteomes" id="UP000283255"/>
    </source>
</evidence>
<name>A0A418YD38_9GAMM</name>
<protein>
    <submittedName>
        <fullName evidence="2">DsbA family oxidoreductase</fullName>
    </submittedName>
</protein>
<keyword evidence="3" id="KW-1185">Reference proteome</keyword>